<feature type="region of interest" description="Disordered" evidence="1">
    <location>
        <begin position="1"/>
        <end position="77"/>
    </location>
</feature>
<accession>A0A5B8U942</accession>
<feature type="transmembrane region" description="Helical" evidence="2">
    <location>
        <begin position="192"/>
        <end position="216"/>
    </location>
</feature>
<feature type="transmembrane region" description="Helical" evidence="2">
    <location>
        <begin position="401"/>
        <end position="420"/>
    </location>
</feature>
<evidence type="ECO:0000313" key="6">
    <source>
        <dbReference type="Proteomes" id="UP000321805"/>
    </source>
</evidence>
<dbReference type="PANTHER" id="PTHR23028:SF53">
    <property type="entry name" value="ACYL_TRANSF_3 DOMAIN-CONTAINING PROTEIN"/>
    <property type="match status" value="1"/>
</dbReference>
<sequence length="810" mass="86191">MHGRPGSSGGRPIADNPGAGPGHQREERTRTPAFSSSRATPPGSQMGVSGRQARCGRLRPPPRYFSRTGRSPSRMRAARRCGVMLPVPVPVPAPTRDPEAPAPTVVRPTAAPVATAAPPTVPRPEIQALRFVAVGLVVVYHLWPAAAPGGFVGVDVFFAISGFLITSLLLREIDRTGTLSLTGFWGRRARRILPAALVTLLACAVTTMAFVPLTYWPQFFSDLRASTGYVQNWHLAATAVDYFAAENAPSPVQHFWSLSVEEQFYLGWPVMMLCAMVVARGRSLRAKRVCVAVAMAALTLWSLRYSLRATAHNPGAAYFITSTRAWEFGAGGLLAMAGRSRAGAGGRAFLSWIGIAAITVAGALYTVHTPFPGSAAMLPVAGTLAVIHAGAPRRRWAPTGLFALGPVQFFGDISYAIYLWHWPLLILAPFVVHHAVDTSMTLAVLVLTILLSWISKRLIEDPVRSGRFLISRPFGWTLAAAAGATALVMAVDLGGTSYVQARIHEDERATQRILASAPRCFGAAAHDPARPCSNPALSRTVVPSPIEAPRLGNEPCASKQHDGLVSVCRFGAPTAGSAGRIALIGDSHASHWRAALDVVARSRAWAGVSLTRTSCPLSGAAAMLPEPARTHCLRWNRAVPAWLSRHPEVTTAFVVAHTGGHVADPAGVGQFAAQEQGFIDAWKALPPSVRHIVVIRDTPKMRGDTLACVERAIARGASSGPACAVPRGMALQRDPAAAGAARLRSPRVQPLDLTSVLCDPRRCWPVIGGALVYKDIHHLTAVFSSTLGPILGRDVDRLMGTWEAAATTGS</sequence>
<dbReference type="GO" id="GO:0016020">
    <property type="term" value="C:membrane"/>
    <property type="evidence" value="ECO:0007669"/>
    <property type="project" value="TreeGrafter"/>
</dbReference>
<feature type="domain" description="Acyltransferase 3" evidence="3">
    <location>
        <begin position="125"/>
        <end position="454"/>
    </location>
</feature>
<keyword evidence="5" id="KW-0808">Transferase</keyword>
<dbReference type="InterPro" id="IPR002656">
    <property type="entry name" value="Acyl_transf_3_dom"/>
</dbReference>
<dbReference type="Pfam" id="PF19040">
    <property type="entry name" value="SGNH"/>
    <property type="match status" value="1"/>
</dbReference>
<protein>
    <submittedName>
        <fullName evidence="5">Acyltransferase</fullName>
    </submittedName>
</protein>
<dbReference type="GO" id="GO:0016747">
    <property type="term" value="F:acyltransferase activity, transferring groups other than amino-acyl groups"/>
    <property type="evidence" value="ECO:0007669"/>
    <property type="project" value="InterPro"/>
</dbReference>
<dbReference type="KEGG" id="bsol:FSW04_19500"/>
<dbReference type="OrthoDB" id="3404679at2"/>
<dbReference type="PANTHER" id="PTHR23028">
    <property type="entry name" value="ACETYLTRANSFERASE"/>
    <property type="match status" value="1"/>
</dbReference>
<keyword evidence="5" id="KW-0012">Acyltransferase</keyword>
<organism evidence="5 6">
    <name type="scientific">Baekduia soli</name>
    <dbReference type="NCBI Taxonomy" id="496014"/>
    <lineage>
        <taxon>Bacteria</taxon>
        <taxon>Bacillati</taxon>
        <taxon>Actinomycetota</taxon>
        <taxon>Thermoleophilia</taxon>
        <taxon>Solirubrobacterales</taxon>
        <taxon>Baekduiaceae</taxon>
        <taxon>Baekduia</taxon>
    </lineage>
</organism>
<feature type="transmembrane region" description="Helical" evidence="2">
    <location>
        <begin position="286"/>
        <end position="303"/>
    </location>
</feature>
<dbReference type="Proteomes" id="UP000321805">
    <property type="component" value="Chromosome"/>
</dbReference>
<keyword evidence="6" id="KW-1185">Reference proteome</keyword>
<evidence type="ECO:0000256" key="1">
    <source>
        <dbReference type="SAM" id="MobiDB-lite"/>
    </source>
</evidence>
<evidence type="ECO:0000313" key="5">
    <source>
        <dbReference type="EMBL" id="QEC49540.1"/>
    </source>
</evidence>
<dbReference type="InterPro" id="IPR050879">
    <property type="entry name" value="Acyltransferase_3"/>
</dbReference>
<feature type="transmembrane region" description="Helical" evidence="2">
    <location>
        <begin position="315"/>
        <end position="336"/>
    </location>
</feature>
<feature type="transmembrane region" description="Helical" evidence="2">
    <location>
        <begin position="474"/>
        <end position="495"/>
    </location>
</feature>
<feature type="compositionally biased region" description="Polar residues" evidence="1">
    <location>
        <begin position="32"/>
        <end position="47"/>
    </location>
</feature>
<feature type="domain" description="SGNH" evidence="4">
    <location>
        <begin position="556"/>
        <end position="791"/>
    </location>
</feature>
<dbReference type="Pfam" id="PF01757">
    <property type="entry name" value="Acyl_transf_3"/>
    <property type="match status" value="1"/>
</dbReference>
<keyword evidence="2" id="KW-0472">Membrane</keyword>
<feature type="transmembrane region" description="Helical" evidence="2">
    <location>
        <begin position="426"/>
        <end position="453"/>
    </location>
</feature>
<dbReference type="AlphaFoldDB" id="A0A5B8U942"/>
<evidence type="ECO:0000259" key="4">
    <source>
        <dbReference type="Pfam" id="PF19040"/>
    </source>
</evidence>
<feature type="transmembrane region" description="Helical" evidence="2">
    <location>
        <begin position="263"/>
        <end position="279"/>
    </location>
</feature>
<dbReference type="InterPro" id="IPR043968">
    <property type="entry name" value="SGNH"/>
</dbReference>
<keyword evidence="2" id="KW-0812">Transmembrane</keyword>
<keyword evidence="2" id="KW-1133">Transmembrane helix</keyword>
<reference evidence="5 6" key="1">
    <citation type="journal article" date="2018" name="J. Microbiol.">
        <title>Baekduia soli gen. nov., sp. nov., a novel bacterium isolated from the soil of Baekdu Mountain and proposal of a novel family name, Baekduiaceae fam. nov.</title>
        <authorList>
            <person name="An D.S."/>
            <person name="Siddiqi M.Z."/>
            <person name="Kim K.H."/>
            <person name="Yu H.S."/>
            <person name="Im W.T."/>
        </authorList>
    </citation>
    <scope>NUCLEOTIDE SEQUENCE [LARGE SCALE GENOMIC DNA]</scope>
    <source>
        <strain evidence="5 6">BR7-21</strain>
    </source>
</reference>
<proteinExistence type="predicted"/>
<feature type="transmembrane region" description="Helical" evidence="2">
    <location>
        <begin position="152"/>
        <end position="171"/>
    </location>
</feature>
<evidence type="ECO:0000256" key="2">
    <source>
        <dbReference type="SAM" id="Phobius"/>
    </source>
</evidence>
<evidence type="ECO:0000259" key="3">
    <source>
        <dbReference type="Pfam" id="PF01757"/>
    </source>
</evidence>
<gene>
    <name evidence="5" type="ORF">FSW04_19500</name>
</gene>
<feature type="transmembrane region" description="Helical" evidence="2">
    <location>
        <begin position="371"/>
        <end position="389"/>
    </location>
</feature>
<dbReference type="GO" id="GO:0009103">
    <property type="term" value="P:lipopolysaccharide biosynthetic process"/>
    <property type="evidence" value="ECO:0007669"/>
    <property type="project" value="TreeGrafter"/>
</dbReference>
<name>A0A5B8U942_9ACTN</name>
<dbReference type="EMBL" id="CP042430">
    <property type="protein sequence ID" value="QEC49540.1"/>
    <property type="molecule type" value="Genomic_DNA"/>
</dbReference>
<feature type="transmembrane region" description="Helical" evidence="2">
    <location>
        <begin position="348"/>
        <end position="365"/>
    </location>
</feature>